<dbReference type="RefSeq" id="XP_006811593.1">
    <property type="nucleotide sequence ID" value="XM_006811530.1"/>
</dbReference>
<dbReference type="SUPFAM" id="SSF57196">
    <property type="entry name" value="EGF/Laminin"/>
    <property type="match status" value="1"/>
</dbReference>
<dbReference type="InterPro" id="IPR048287">
    <property type="entry name" value="TSPN-like_N"/>
</dbReference>
<evidence type="ECO:0000313" key="18">
    <source>
        <dbReference type="RefSeq" id="XP_006811593.1"/>
    </source>
</evidence>
<organism evidence="17 18">
    <name type="scientific">Saccoglossus kowalevskii</name>
    <name type="common">Acorn worm</name>
    <dbReference type="NCBI Taxonomy" id="10224"/>
    <lineage>
        <taxon>Eukaryota</taxon>
        <taxon>Metazoa</taxon>
        <taxon>Hemichordata</taxon>
        <taxon>Enteropneusta</taxon>
        <taxon>Harrimaniidae</taxon>
        <taxon>Saccoglossus</taxon>
    </lineage>
</organism>
<protein>
    <submittedName>
        <fullName evidence="18">Thrombospondin-2-like</fullName>
    </submittedName>
</protein>
<dbReference type="SUPFAM" id="SSF57603">
    <property type="entry name" value="FnI-like domain"/>
    <property type="match status" value="1"/>
</dbReference>
<keyword evidence="2 10" id="KW-0245">EGF-like domain</keyword>
<evidence type="ECO:0000256" key="8">
    <source>
        <dbReference type="ARBA" id="ARBA00023157"/>
    </source>
</evidence>
<dbReference type="InterPro" id="IPR003367">
    <property type="entry name" value="Thrombospondin_3-like_rpt"/>
</dbReference>
<keyword evidence="6 11" id="KW-0106">Calcium</keyword>
<dbReference type="SUPFAM" id="SSF82895">
    <property type="entry name" value="TSP-1 type 1 repeat"/>
    <property type="match status" value="3"/>
</dbReference>
<evidence type="ECO:0000256" key="11">
    <source>
        <dbReference type="PROSITE-ProRule" id="PRU00634"/>
    </source>
</evidence>
<dbReference type="Pfam" id="PF00093">
    <property type="entry name" value="VWC"/>
    <property type="match status" value="1"/>
</dbReference>
<evidence type="ECO:0000256" key="4">
    <source>
        <dbReference type="ARBA" id="ARBA00022729"/>
    </source>
</evidence>
<dbReference type="PRINTS" id="PR01705">
    <property type="entry name" value="TSP1REPEAT"/>
</dbReference>
<dbReference type="SMART" id="SM00214">
    <property type="entry name" value="VWC"/>
    <property type="match status" value="1"/>
</dbReference>
<keyword evidence="9" id="KW-0325">Glycoprotein</keyword>
<comment type="similarity">
    <text evidence="1">Belongs to the thrombospondin family.</text>
</comment>
<dbReference type="SUPFAM" id="SSF103647">
    <property type="entry name" value="TSP type-3 repeat"/>
    <property type="match status" value="3"/>
</dbReference>
<feature type="repeat" description="TSP type-3" evidence="11">
    <location>
        <begin position="770"/>
        <end position="805"/>
    </location>
</feature>
<dbReference type="InterPro" id="IPR028974">
    <property type="entry name" value="TSP_type-3_rpt"/>
</dbReference>
<feature type="chain" id="PRO_5046257453" evidence="13">
    <location>
        <begin position="30"/>
        <end position="1153"/>
    </location>
</feature>
<accession>A0ABM0LV02</accession>
<keyword evidence="3" id="KW-0358">Heparin-binding</keyword>
<dbReference type="InterPro" id="IPR017897">
    <property type="entry name" value="Thrombospondin_3_rpt"/>
</dbReference>
<keyword evidence="4 13" id="KW-0732">Signal</keyword>
<dbReference type="Gene3D" id="6.20.200.20">
    <property type="match status" value="1"/>
</dbReference>
<feature type="repeat" description="TSP type-3" evidence="11">
    <location>
        <begin position="711"/>
        <end position="746"/>
    </location>
</feature>
<dbReference type="Gene3D" id="2.20.100.10">
    <property type="entry name" value="Thrombospondin type-1 (TSP1) repeat"/>
    <property type="match status" value="3"/>
</dbReference>
<dbReference type="Gene3D" id="2.60.120.200">
    <property type="match status" value="2"/>
</dbReference>
<dbReference type="PROSITE" id="PS01208">
    <property type="entry name" value="VWFC_1"/>
    <property type="match status" value="1"/>
</dbReference>
<dbReference type="Proteomes" id="UP000694865">
    <property type="component" value="Unplaced"/>
</dbReference>
<keyword evidence="7" id="KW-0130">Cell adhesion</keyword>
<dbReference type="SMART" id="SM00210">
    <property type="entry name" value="TSPN"/>
    <property type="match status" value="1"/>
</dbReference>
<dbReference type="Pfam" id="PF05735">
    <property type="entry name" value="TSP_C"/>
    <property type="match status" value="1"/>
</dbReference>
<dbReference type="InterPro" id="IPR001007">
    <property type="entry name" value="VWF_dom"/>
</dbReference>
<keyword evidence="17" id="KW-1185">Reference proteome</keyword>
<dbReference type="InterPro" id="IPR000742">
    <property type="entry name" value="EGF"/>
</dbReference>
<gene>
    <name evidence="18" type="primary">LOC100375408</name>
</gene>
<dbReference type="Gene3D" id="2.10.25.10">
    <property type="entry name" value="Laminin"/>
    <property type="match status" value="3"/>
</dbReference>
<dbReference type="Gene3D" id="4.10.1080.10">
    <property type="entry name" value="TSP type-3 repeat"/>
    <property type="match status" value="2"/>
</dbReference>
<feature type="domain" description="TSP C-terminal" evidence="16">
    <location>
        <begin position="942"/>
        <end position="1153"/>
    </location>
</feature>
<feature type="domain" description="VWFC" evidence="15">
    <location>
        <begin position="301"/>
        <end position="358"/>
    </location>
</feature>
<dbReference type="InterPro" id="IPR013320">
    <property type="entry name" value="ConA-like_dom_sf"/>
</dbReference>
<evidence type="ECO:0000256" key="2">
    <source>
        <dbReference type="ARBA" id="ARBA00022536"/>
    </source>
</evidence>
<dbReference type="SMART" id="SM00181">
    <property type="entry name" value="EGF"/>
    <property type="match status" value="3"/>
</dbReference>
<dbReference type="SUPFAM" id="SSF49899">
    <property type="entry name" value="Concanavalin A-like lectins/glucanases"/>
    <property type="match status" value="2"/>
</dbReference>
<feature type="region of interest" description="Disordered" evidence="12">
    <location>
        <begin position="846"/>
        <end position="888"/>
    </location>
</feature>
<dbReference type="PROSITE" id="PS51234">
    <property type="entry name" value="TSP3"/>
    <property type="match status" value="3"/>
</dbReference>
<evidence type="ECO:0000259" key="16">
    <source>
        <dbReference type="PROSITE" id="PS51236"/>
    </source>
</evidence>
<evidence type="ECO:0000256" key="9">
    <source>
        <dbReference type="ARBA" id="ARBA00023180"/>
    </source>
</evidence>
<evidence type="ECO:0000256" key="6">
    <source>
        <dbReference type="ARBA" id="ARBA00022837"/>
    </source>
</evidence>
<feature type="domain" description="EGF-like" evidence="14">
    <location>
        <begin position="530"/>
        <end position="570"/>
    </location>
</feature>
<evidence type="ECO:0000259" key="15">
    <source>
        <dbReference type="PROSITE" id="PS50184"/>
    </source>
</evidence>
<dbReference type="PROSITE" id="PS50026">
    <property type="entry name" value="EGF_3"/>
    <property type="match status" value="2"/>
</dbReference>
<evidence type="ECO:0000256" key="5">
    <source>
        <dbReference type="ARBA" id="ARBA00022737"/>
    </source>
</evidence>
<keyword evidence="5" id="KW-0677">Repeat</keyword>
<dbReference type="InterPro" id="IPR001881">
    <property type="entry name" value="EGF-like_Ca-bd_dom"/>
</dbReference>
<dbReference type="InterPro" id="IPR036383">
    <property type="entry name" value="TSP1_rpt_sf"/>
</dbReference>
<dbReference type="PROSITE" id="PS51236">
    <property type="entry name" value="TSP_CTER"/>
    <property type="match status" value="1"/>
</dbReference>
<evidence type="ECO:0000256" key="12">
    <source>
        <dbReference type="SAM" id="MobiDB-lite"/>
    </source>
</evidence>
<comment type="caution">
    <text evidence="10">Lacks conserved residue(s) required for the propagation of feature annotation.</text>
</comment>
<dbReference type="Pfam" id="PF00090">
    <property type="entry name" value="TSP_1"/>
    <property type="match status" value="3"/>
</dbReference>
<name>A0ABM0LV02_SACKO</name>
<evidence type="ECO:0000256" key="7">
    <source>
        <dbReference type="ARBA" id="ARBA00022889"/>
    </source>
</evidence>
<dbReference type="PROSITE" id="PS50092">
    <property type="entry name" value="TSP1"/>
    <property type="match status" value="3"/>
</dbReference>
<dbReference type="PANTHER" id="PTHR10199:SF118">
    <property type="entry name" value="THROMBOSPONDIN"/>
    <property type="match status" value="1"/>
</dbReference>
<reference evidence="18" key="1">
    <citation type="submission" date="2025-08" db="UniProtKB">
        <authorList>
            <consortium name="RefSeq"/>
        </authorList>
    </citation>
    <scope>IDENTIFICATION</scope>
    <source>
        <tissue evidence="18">Testes</tissue>
    </source>
</reference>
<evidence type="ECO:0000256" key="13">
    <source>
        <dbReference type="SAM" id="SignalP"/>
    </source>
</evidence>
<dbReference type="SMART" id="SM00209">
    <property type="entry name" value="TSP1"/>
    <property type="match status" value="3"/>
</dbReference>
<dbReference type="SMART" id="SM00179">
    <property type="entry name" value="EGF_CA"/>
    <property type="match status" value="2"/>
</dbReference>
<feature type="signal peptide" evidence="13">
    <location>
        <begin position="1"/>
        <end position="29"/>
    </location>
</feature>
<dbReference type="Pfam" id="PF02412">
    <property type="entry name" value="TSP_3"/>
    <property type="match status" value="7"/>
</dbReference>
<dbReference type="GeneID" id="100375408"/>
<proteinExistence type="inferred from homology"/>
<dbReference type="InterPro" id="IPR000884">
    <property type="entry name" value="TSP1_rpt"/>
</dbReference>
<feature type="repeat" description="TSP type-3" evidence="11">
    <location>
        <begin position="867"/>
        <end position="902"/>
    </location>
</feature>
<keyword evidence="8" id="KW-1015">Disulfide bond</keyword>
<evidence type="ECO:0000259" key="14">
    <source>
        <dbReference type="PROSITE" id="PS50026"/>
    </source>
</evidence>
<feature type="domain" description="EGF-like" evidence="14">
    <location>
        <begin position="629"/>
        <end position="671"/>
    </location>
</feature>
<sequence length="1153" mass="127287">MVAILSSSTRHLSSPLLIFVTFLVAACLSEEIDLFDAVGVDENTEGVRKVAGPDPNALALKFRLKSPVSLTAPDSVLKELLESMRTDAGFVFTTSLKQDRGNRGSLVSIDSKVGNRRQFGLHSNTKTNSVDLFYTMQDHTNTPIEMLGTFNGVTLADGQWHNMTLVVADSVAVLHVDCQRVGLLTLHTPFYMDMQSEGYSLQIVQGAQDTAIVRNFKGLLQNIKFITEASYETYLAEQGCPEELRPFVPTTPSPIDNNVDNGFRYDCQYTCKELIDIFNEVDRMGAETEELKRIIGAPPDGGCFYDSIFHSNGSDWIVNKCKKCSCKDSKVSCSLIECPVVTCKEPVVLEDQCCPVCSMNDEVDGWSAWSDWTPCSVTCGVGRQQRGRSCDTINYPCKGSDVETKVCVEKDCDDKVRIDGGWSLWSPWTCTVTCGEGLETRIRMCNSPRPQLGGDDCDGPNRENRACSRDPCPVHGEWGAWSPWSSCSLTCDGGTKERLRGCDSPAPAYGGSDCAGSPSQIRNCNIQPCPIDACLLNPCFEDVDCTSFPDGSYTCGKCPIGYTGNGETCEDINECKLVPSACFRYGGAHMCRNYDGGYHCEACPIGYRGNQPEGSGVEEAASNKQQCEPVNPCRDRTHNCANHAECIYYGPRSEPPYGCKCKVGYAGSGFECGEDSDLDGWPDESLNCLDIDETTHCVKDNCPYLPNSGQEDMDNDLIGDACDDDDDDDGIPDNRDNCPMVANTYQRDYDADEVGDYCDNCPYDANIYQKDTDNDGAGDECDDDIDNDGILNERDNCQKVDNRDQLDSDGDGVGDLCDNCKFVANSEQGDKDHDWVGDECDTNLDKDRDGHQDDIDNCPDEPNSSQLDTDEDGIGDACDDDDDNDGVPDEIDNCRLVANQDQLDSDDDGVGDACYNDFDGDGVEDKFDACPEHRWIRQTDFTSFQTITLDPKGDSQIDPNWLVRNRGKELIQTTNSDPGLAVGYDFFDAVEFSGTFYINTDSDDDYAGFVFGFQSSSQFYAVMWKQMYQSYWLQTPTEAIGHAGLQIKLVNSTTGPGERLRNALWHTGDTPGQVKLLWSDPNAIGWKDFTAYRWTLTHLPVTGYMRVVMYEGSRVMADSGAIFDTTFGGGRLGLFVFSQEMVFFSDMKYKCIS</sequence>
<dbReference type="InterPro" id="IPR008859">
    <property type="entry name" value="Thrombospondin_C"/>
</dbReference>
<dbReference type="PANTHER" id="PTHR10199">
    <property type="entry name" value="THROMBOSPONDIN"/>
    <property type="match status" value="1"/>
</dbReference>
<evidence type="ECO:0000256" key="1">
    <source>
        <dbReference type="ARBA" id="ARBA00009456"/>
    </source>
</evidence>
<evidence type="ECO:0000313" key="17">
    <source>
        <dbReference type="Proteomes" id="UP000694865"/>
    </source>
</evidence>
<evidence type="ECO:0000256" key="3">
    <source>
        <dbReference type="ARBA" id="ARBA00022674"/>
    </source>
</evidence>
<evidence type="ECO:0000256" key="10">
    <source>
        <dbReference type="PROSITE-ProRule" id="PRU00076"/>
    </source>
</evidence>
<dbReference type="PROSITE" id="PS50184">
    <property type="entry name" value="VWFC_2"/>
    <property type="match status" value="1"/>
</dbReference>
<feature type="compositionally biased region" description="Acidic residues" evidence="12">
    <location>
        <begin position="868"/>
        <end position="888"/>
    </location>
</feature>